<evidence type="ECO:0000313" key="3">
    <source>
        <dbReference type="Proteomes" id="UP001320178"/>
    </source>
</evidence>
<feature type="chain" id="PRO_5043744827" evidence="1">
    <location>
        <begin position="27"/>
        <end position="199"/>
    </location>
</feature>
<sequence length="199" mass="22923">MPRPWMTLLRHGLLLALLLLTSACEAEPRRYDFTVQPFGGPRGWPVWVEELTFDDTWRSPAGNLSAGFEYSPPSSGSYINLAHPVTAPSSVQARWFSYRTQTFYEIDLALPDTDALLQQWYRDYPLPDYRHYLMVGFSGRGEAKVWWRARCRACGGDRSRDFHAPIVESAWAEEAEGDPGRYRNRTQEYVNESVIPSPW</sequence>
<protein>
    <submittedName>
        <fullName evidence="2">DUF2931 family protein</fullName>
    </submittedName>
</protein>
<evidence type="ECO:0000313" key="2">
    <source>
        <dbReference type="EMBL" id="MCE8050231.1"/>
    </source>
</evidence>
<accession>A0AAW4YQG7</accession>
<gene>
    <name evidence="2" type="ORF">HOP61_02855</name>
</gene>
<feature type="signal peptide" evidence="1">
    <location>
        <begin position="1"/>
        <end position="26"/>
    </location>
</feature>
<dbReference type="Pfam" id="PF11153">
    <property type="entry name" value="DUF2931"/>
    <property type="match status" value="1"/>
</dbReference>
<dbReference type="InterPro" id="IPR021326">
    <property type="entry name" value="DUF2931"/>
</dbReference>
<evidence type="ECO:0000256" key="1">
    <source>
        <dbReference type="SAM" id="SignalP"/>
    </source>
</evidence>
<dbReference type="RefSeq" id="WP_234238554.1">
    <property type="nucleotide sequence ID" value="NZ_JABFTS010000001.1"/>
</dbReference>
<dbReference type="PROSITE" id="PS51257">
    <property type="entry name" value="PROKAR_LIPOPROTEIN"/>
    <property type="match status" value="1"/>
</dbReference>
<comment type="caution">
    <text evidence="2">The sequence shown here is derived from an EMBL/GenBank/DDBJ whole genome shotgun (WGS) entry which is preliminary data.</text>
</comment>
<keyword evidence="1" id="KW-0732">Signal</keyword>
<organism evidence="2 3">
    <name type="scientific">Billgrantia desiderata</name>
    <dbReference type="NCBI Taxonomy" id="52021"/>
    <lineage>
        <taxon>Bacteria</taxon>
        <taxon>Pseudomonadati</taxon>
        <taxon>Pseudomonadota</taxon>
        <taxon>Gammaproteobacteria</taxon>
        <taxon>Oceanospirillales</taxon>
        <taxon>Halomonadaceae</taxon>
        <taxon>Billgrantia</taxon>
    </lineage>
</organism>
<reference evidence="2" key="1">
    <citation type="submission" date="2020-05" db="EMBL/GenBank/DDBJ databases">
        <authorList>
            <person name="Wang L."/>
            <person name="Shao Z."/>
        </authorList>
    </citation>
    <scope>NUCLEOTIDE SEQUENCE</scope>
    <source>
        <strain evidence="2">MCCC 1A05776</strain>
    </source>
</reference>
<proteinExistence type="predicted"/>
<dbReference type="EMBL" id="JABFTS010000001">
    <property type="protein sequence ID" value="MCE8050231.1"/>
    <property type="molecule type" value="Genomic_DNA"/>
</dbReference>
<dbReference type="Proteomes" id="UP001320178">
    <property type="component" value="Unassembled WGS sequence"/>
</dbReference>
<name>A0AAW4YQG7_9GAMM</name>
<reference evidence="2" key="2">
    <citation type="journal article" date="2021" name="Front. Microbiol.">
        <title>Aerobic Denitrification and Heterotrophic Sulfur Oxidation in the Genus Halomonas Revealed by Six Novel Species Characterizations and Genome-Based Analysis.</title>
        <authorList>
            <person name="Wang L."/>
            <person name="Shao Z."/>
        </authorList>
    </citation>
    <scope>NUCLEOTIDE SEQUENCE</scope>
    <source>
        <strain evidence="2">MCCC 1A05776</strain>
    </source>
</reference>
<dbReference type="AlphaFoldDB" id="A0AAW4YQG7"/>